<proteinExistence type="predicted"/>
<feature type="region of interest" description="Disordered" evidence="1">
    <location>
        <begin position="61"/>
        <end position="93"/>
    </location>
</feature>
<dbReference type="AlphaFoldDB" id="A0ABD1NII6"/>
<dbReference type="EMBL" id="JBGMDY010000001">
    <property type="protein sequence ID" value="KAL2347940.1"/>
    <property type="molecule type" value="Genomic_DNA"/>
</dbReference>
<name>A0ABD1NII6_9FABA</name>
<reference evidence="2 3" key="1">
    <citation type="submission" date="2024-08" db="EMBL/GenBank/DDBJ databases">
        <title>Insights into the chromosomal genome structure of Flemingia macrophylla.</title>
        <authorList>
            <person name="Ding Y."/>
            <person name="Zhao Y."/>
            <person name="Bi W."/>
            <person name="Wu M."/>
            <person name="Zhao G."/>
            <person name="Gong Y."/>
            <person name="Li W."/>
            <person name="Zhang P."/>
        </authorList>
    </citation>
    <scope>NUCLEOTIDE SEQUENCE [LARGE SCALE GENOMIC DNA]</scope>
    <source>
        <strain evidence="2">DYQJB</strain>
        <tissue evidence="2">Leaf</tissue>
    </source>
</reference>
<evidence type="ECO:0000313" key="2">
    <source>
        <dbReference type="EMBL" id="KAL2347940.1"/>
    </source>
</evidence>
<gene>
    <name evidence="2" type="ORF">Fmac_001940</name>
</gene>
<dbReference type="Proteomes" id="UP001603857">
    <property type="component" value="Unassembled WGS sequence"/>
</dbReference>
<comment type="caution">
    <text evidence="2">The sequence shown here is derived from an EMBL/GenBank/DDBJ whole genome shotgun (WGS) entry which is preliminary data.</text>
</comment>
<accession>A0ABD1NII6</accession>
<evidence type="ECO:0000256" key="1">
    <source>
        <dbReference type="SAM" id="MobiDB-lite"/>
    </source>
</evidence>
<sequence length="121" mass="13817">MNMGMVTVLNLKVVKGAHRETLSPVISSETKPTFKTLSVTTKDIYSHSDFELEQTQKNIYDHHSISDDTIEPKGQLGQDEEREGSRSTGNTSQKLIEEILYPSYYSHRHSPWFFRLEATIG</sequence>
<organism evidence="2 3">
    <name type="scientific">Flemingia macrophylla</name>
    <dbReference type="NCBI Taxonomy" id="520843"/>
    <lineage>
        <taxon>Eukaryota</taxon>
        <taxon>Viridiplantae</taxon>
        <taxon>Streptophyta</taxon>
        <taxon>Embryophyta</taxon>
        <taxon>Tracheophyta</taxon>
        <taxon>Spermatophyta</taxon>
        <taxon>Magnoliopsida</taxon>
        <taxon>eudicotyledons</taxon>
        <taxon>Gunneridae</taxon>
        <taxon>Pentapetalae</taxon>
        <taxon>rosids</taxon>
        <taxon>fabids</taxon>
        <taxon>Fabales</taxon>
        <taxon>Fabaceae</taxon>
        <taxon>Papilionoideae</taxon>
        <taxon>50 kb inversion clade</taxon>
        <taxon>NPAAA clade</taxon>
        <taxon>indigoferoid/millettioid clade</taxon>
        <taxon>Phaseoleae</taxon>
        <taxon>Flemingia</taxon>
    </lineage>
</organism>
<evidence type="ECO:0000313" key="3">
    <source>
        <dbReference type="Proteomes" id="UP001603857"/>
    </source>
</evidence>
<keyword evidence="3" id="KW-1185">Reference proteome</keyword>
<protein>
    <submittedName>
        <fullName evidence="2">Uncharacterized protein</fullName>
    </submittedName>
</protein>